<organism evidence="3 4">
    <name type="scientific">Ficus carica</name>
    <name type="common">Common fig</name>
    <dbReference type="NCBI Taxonomy" id="3494"/>
    <lineage>
        <taxon>Eukaryota</taxon>
        <taxon>Viridiplantae</taxon>
        <taxon>Streptophyta</taxon>
        <taxon>Embryophyta</taxon>
        <taxon>Tracheophyta</taxon>
        <taxon>Spermatophyta</taxon>
        <taxon>Magnoliopsida</taxon>
        <taxon>eudicotyledons</taxon>
        <taxon>Gunneridae</taxon>
        <taxon>Pentapetalae</taxon>
        <taxon>rosids</taxon>
        <taxon>fabids</taxon>
        <taxon>Rosales</taxon>
        <taxon>Moraceae</taxon>
        <taxon>Ficeae</taxon>
        <taxon>Ficus</taxon>
    </lineage>
</organism>
<reference evidence="3" key="1">
    <citation type="submission" date="2023-07" db="EMBL/GenBank/DDBJ databases">
        <title>draft genome sequence of fig (Ficus carica).</title>
        <authorList>
            <person name="Takahashi T."/>
            <person name="Nishimura K."/>
        </authorList>
    </citation>
    <scope>NUCLEOTIDE SEQUENCE</scope>
</reference>
<sequence length="172" mass="19763">MVSPPPSRRHRRCRDWQSILSGQRGEEREGGTNSATETKKTARRDGWRFNDCQRRRIRRPKARDSRSTKKEGARRRFGLRLFGDVAMPRFVYEAVNSLIAVLSRRHRRRSRRLVDCGCQRRRLGIFHVFLADRACWLASVVIAIIAVAVAILFSVVGTLDGPCVGHGFYLID</sequence>
<gene>
    <name evidence="3" type="ORF">TIFTF001_029392</name>
</gene>
<evidence type="ECO:0000256" key="2">
    <source>
        <dbReference type="SAM" id="Phobius"/>
    </source>
</evidence>
<name>A0AA88DRF3_FICCA</name>
<evidence type="ECO:0000256" key="1">
    <source>
        <dbReference type="SAM" id="MobiDB-lite"/>
    </source>
</evidence>
<keyword evidence="4" id="KW-1185">Reference proteome</keyword>
<proteinExistence type="predicted"/>
<feature type="region of interest" description="Disordered" evidence="1">
    <location>
        <begin position="1"/>
        <end position="45"/>
    </location>
</feature>
<dbReference type="Proteomes" id="UP001187192">
    <property type="component" value="Unassembled WGS sequence"/>
</dbReference>
<keyword evidence="2" id="KW-1133">Transmembrane helix</keyword>
<keyword evidence="2" id="KW-0812">Transmembrane</keyword>
<keyword evidence="2" id="KW-0472">Membrane</keyword>
<accession>A0AA88DRF3</accession>
<protein>
    <submittedName>
        <fullName evidence="3">Uncharacterized protein</fullName>
    </submittedName>
</protein>
<comment type="caution">
    <text evidence="3">The sequence shown here is derived from an EMBL/GenBank/DDBJ whole genome shotgun (WGS) entry which is preliminary data.</text>
</comment>
<feature type="transmembrane region" description="Helical" evidence="2">
    <location>
        <begin position="134"/>
        <end position="156"/>
    </location>
</feature>
<dbReference type="AlphaFoldDB" id="A0AA88DRF3"/>
<evidence type="ECO:0000313" key="4">
    <source>
        <dbReference type="Proteomes" id="UP001187192"/>
    </source>
</evidence>
<dbReference type="EMBL" id="BTGU01000097">
    <property type="protein sequence ID" value="GMN60297.1"/>
    <property type="molecule type" value="Genomic_DNA"/>
</dbReference>
<evidence type="ECO:0000313" key="3">
    <source>
        <dbReference type="EMBL" id="GMN60297.1"/>
    </source>
</evidence>